<keyword evidence="7" id="KW-1185">Reference proteome</keyword>
<dbReference type="Pfam" id="PF07738">
    <property type="entry name" value="Sad1_UNC"/>
    <property type="match status" value="1"/>
</dbReference>
<feature type="transmembrane region" description="Helical" evidence="5">
    <location>
        <begin position="12"/>
        <end position="36"/>
    </location>
</feature>
<dbReference type="Proteomes" id="UP000492821">
    <property type="component" value="Unassembled WGS sequence"/>
</dbReference>
<evidence type="ECO:0000256" key="3">
    <source>
        <dbReference type="ARBA" id="ARBA00022989"/>
    </source>
</evidence>
<evidence type="ECO:0000256" key="1">
    <source>
        <dbReference type="ARBA" id="ARBA00004370"/>
    </source>
</evidence>
<keyword evidence="4 5" id="KW-0472">Membrane</keyword>
<evidence type="ECO:0000313" key="7">
    <source>
        <dbReference type="Proteomes" id="UP000492821"/>
    </source>
</evidence>
<reference evidence="7" key="1">
    <citation type="journal article" date="2013" name="Genetics">
        <title>The draft genome and transcriptome of Panagrellus redivivus are shaped by the harsh demands of a free-living lifestyle.</title>
        <authorList>
            <person name="Srinivasan J."/>
            <person name="Dillman A.R."/>
            <person name="Macchietto M.G."/>
            <person name="Heikkinen L."/>
            <person name="Lakso M."/>
            <person name="Fracchia K.M."/>
            <person name="Antoshechkin I."/>
            <person name="Mortazavi A."/>
            <person name="Wong G."/>
            <person name="Sternberg P.W."/>
        </authorList>
    </citation>
    <scope>NUCLEOTIDE SEQUENCE [LARGE SCALE GENOMIC DNA]</scope>
    <source>
        <strain evidence="7">MT8872</strain>
    </source>
</reference>
<dbReference type="GO" id="GO:0034993">
    <property type="term" value="C:meiotic nuclear membrane microtubule tethering complex"/>
    <property type="evidence" value="ECO:0007669"/>
    <property type="project" value="TreeGrafter"/>
</dbReference>
<organism evidence="7 8">
    <name type="scientific">Panagrellus redivivus</name>
    <name type="common">Microworm</name>
    <dbReference type="NCBI Taxonomy" id="6233"/>
    <lineage>
        <taxon>Eukaryota</taxon>
        <taxon>Metazoa</taxon>
        <taxon>Ecdysozoa</taxon>
        <taxon>Nematoda</taxon>
        <taxon>Chromadorea</taxon>
        <taxon>Rhabditida</taxon>
        <taxon>Tylenchina</taxon>
        <taxon>Panagrolaimomorpha</taxon>
        <taxon>Panagrolaimoidea</taxon>
        <taxon>Panagrolaimidae</taxon>
        <taxon>Panagrellus</taxon>
    </lineage>
</organism>
<evidence type="ECO:0000259" key="6">
    <source>
        <dbReference type="PROSITE" id="PS51469"/>
    </source>
</evidence>
<dbReference type="GO" id="GO:0043495">
    <property type="term" value="F:protein-membrane adaptor activity"/>
    <property type="evidence" value="ECO:0007669"/>
    <property type="project" value="TreeGrafter"/>
</dbReference>
<accession>A0A7E4VT85</accession>
<evidence type="ECO:0000256" key="2">
    <source>
        <dbReference type="ARBA" id="ARBA00022692"/>
    </source>
</evidence>
<dbReference type="InterPro" id="IPR045119">
    <property type="entry name" value="SUN1-5"/>
</dbReference>
<proteinExistence type="predicted"/>
<name>A0A7E4VT85_PANRE</name>
<comment type="subcellular location">
    <subcellularLocation>
        <location evidence="1">Membrane</location>
    </subcellularLocation>
</comment>
<evidence type="ECO:0000256" key="5">
    <source>
        <dbReference type="SAM" id="Phobius"/>
    </source>
</evidence>
<protein>
    <submittedName>
        <fullName evidence="8">SUN domain-containing protein</fullName>
    </submittedName>
</protein>
<dbReference type="PANTHER" id="PTHR12911">
    <property type="entry name" value="SAD1/UNC-84-LIKE PROTEIN-RELATED"/>
    <property type="match status" value="1"/>
</dbReference>
<feature type="domain" description="SUN" evidence="6">
    <location>
        <begin position="97"/>
        <end position="253"/>
    </location>
</feature>
<sequence>MSLPKRQTITKVLFRPYYVIVLVVSTALFCGVSWLAEKTAPQTGPLPPPSPPAAQPPISTELVLVGDVLREQLRRRPRHEVSRKGPEPFFTDFAADYLGGIITNASPTYQDKTIVSFAGIPIFYETPNSPSIMLHRSVHKLNETDHWKMDGRGGNFSIALHEPTIIHSFGYRHVNVTDVHPAPAHFTFAVRSNRHESPHRVGRWVYNATVGGLQRFYLEKPITAQFVDVRVLSNHGDPDYTSMFRFFVFGERDSRSFMELY</sequence>
<reference evidence="8" key="2">
    <citation type="submission" date="2020-10" db="UniProtKB">
        <authorList>
            <consortium name="WormBaseParasite"/>
        </authorList>
    </citation>
    <scope>IDENTIFICATION</scope>
</reference>
<evidence type="ECO:0000256" key="4">
    <source>
        <dbReference type="ARBA" id="ARBA00023136"/>
    </source>
</evidence>
<keyword evidence="2 5" id="KW-0812">Transmembrane</keyword>
<dbReference type="PANTHER" id="PTHR12911:SF8">
    <property type="entry name" value="KLAROID PROTEIN-RELATED"/>
    <property type="match status" value="1"/>
</dbReference>
<evidence type="ECO:0000313" key="8">
    <source>
        <dbReference type="WBParaSite" id="Pan_g2489.t1"/>
    </source>
</evidence>
<dbReference type="AlphaFoldDB" id="A0A7E4VT85"/>
<dbReference type="PROSITE" id="PS51469">
    <property type="entry name" value="SUN"/>
    <property type="match status" value="1"/>
</dbReference>
<dbReference type="InterPro" id="IPR012919">
    <property type="entry name" value="SUN_dom"/>
</dbReference>
<dbReference type="WBParaSite" id="Pan_g2489.t1">
    <property type="protein sequence ID" value="Pan_g2489.t1"/>
    <property type="gene ID" value="Pan_g2489"/>
</dbReference>
<dbReference type="Gene3D" id="2.60.120.260">
    <property type="entry name" value="Galactose-binding domain-like"/>
    <property type="match status" value="1"/>
</dbReference>
<keyword evidence="3 5" id="KW-1133">Transmembrane helix</keyword>